<comment type="catalytic activity">
    <reaction evidence="4">
        <text>an N-acyl-L-alpha-aminoacyl-tRNA + H2O = an N-acyl-L-amino acid + a tRNA + H(+)</text>
        <dbReference type="Rhea" id="RHEA:54448"/>
        <dbReference type="Rhea" id="RHEA-COMP:10123"/>
        <dbReference type="Rhea" id="RHEA-COMP:13883"/>
        <dbReference type="ChEBI" id="CHEBI:15377"/>
        <dbReference type="ChEBI" id="CHEBI:15378"/>
        <dbReference type="ChEBI" id="CHEBI:59874"/>
        <dbReference type="ChEBI" id="CHEBI:78442"/>
        <dbReference type="ChEBI" id="CHEBI:138191"/>
        <dbReference type="EC" id="3.1.1.29"/>
    </reaction>
</comment>
<dbReference type="PANTHER" id="PTHR12649:SF11">
    <property type="entry name" value="PEPTIDYL-TRNA HYDROLASE 2, MITOCHONDRIAL"/>
    <property type="match status" value="1"/>
</dbReference>
<dbReference type="AlphaFoldDB" id="A0A7S3F940"/>
<dbReference type="GO" id="GO:0004045">
    <property type="term" value="F:peptidyl-tRNA hydrolase activity"/>
    <property type="evidence" value="ECO:0007669"/>
    <property type="project" value="UniProtKB-EC"/>
</dbReference>
<gene>
    <name evidence="5" type="ORF">HERI1096_LOCUS28270</name>
</gene>
<reference evidence="5" key="1">
    <citation type="submission" date="2021-01" db="EMBL/GenBank/DDBJ databases">
        <authorList>
            <person name="Corre E."/>
            <person name="Pelletier E."/>
            <person name="Niang G."/>
            <person name="Scheremetjew M."/>
            <person name="Finn R."/>
            <person name="Kale V."/>
            <person name="Holt S."/>
            <person name="Cochrane G."/>
            <person name="Meng A."/>
            <person name="Brown T."/>
            <person name="Cohen L."/>
        </authorList>
    </citation>
    <scope>NUCLEOTIDE SEQUENCE</scope>
    <source>
        <strain evidence="5">CCMP281</strain>
    </source>
</reference>
<comment type="similarity">
    <text evidence="3">Belongs to the PTH2 family.</text>
</comment>
<dbReference type="InterPro" id="IPR002833">
    <property type="entry name" value="PTH2"/>
</dbReference>
<keyword evidence="2" id="KW-0378">Hydrolase</keyword>
<dbReference type="Gene3D" id="3.40.1490.10">
    <property type="entry name" value="Bit1"/>
    <property type="match status" value="1"/>
</dbReference>
<accession>A0A7S3F940</accession>
<dbReference type="FunFam" id="3.40.1490.10:FF:000001">
    <property type="entry name" value="Peptidyl-tRNA hydrolase 2"/>
    <property type="match status" value="1"/>
</dbReference>
<dbReference type="SUPFAM" id="SSF102462">
    <property type="entry name" value="Peptidyl-tRNA hydrolase II"/>
    <property type="match status" value="1"/>
</dbReference>
<evidence type="ECO:0000256" key="3">
    <source>
        <dbReference type="ARBA" id="ARBA00038050"/>
    </source>
</evidence>
<evidence type="ECO:0000256" key="2">
    <source>
        <dbReference type="ARBA" id="ARBA00022801"/>
    </source>
</evidence>
<protein>
    <recommendedName>
        <fullName evidence="1">peptidyl-tRNA hydrolase</fullName>
        <ecNumber evidence="1">3.1.1.29</ecNumber>
    </recommendedName>
</protein>
<evidence type="ECO:0000256" key="1">
    <source>
        <dbReference type="ARBA" id="ARBA00013260"/>
    </source>
</evidence>
<evidence type="ECO:0000313" key="5">
    <source>
        <dbReference type="EMBL" id="CAE0130630.1"/>
    </source>
</evidence>
<dbReference type="NCBIfam" id="TIGR00283">
    <property type="entry name" value="arch_pth2"/>
    <property type="match status" value="1"/>
</dbReference>
<proteinExistence type="inferred from homology"/>
<evidence type="ECO:0000256" key="4">
    <source>
        <dbReference type="ARBA" id="ARBA00048707"/>
    </source>
</evidence>
<dbReference type="EC" id="3.1.1.29" evidence="1"/>
<dbReference type="Pfam" id="PF01981">
    <property type="entry name" value="PTH2"/>
    <property type="match status" value="1"/>
</dbReference>
<organism evidence="5">
    <name type="scientific">Haptolina ericina</name>
    <dbReference type="NCBI Taxonomy" id="156174"/>
    <lineage>
        <taxon>Eukaryota</taxon>
        <taxon>Haptista</taxon>
        <taxon>Haptophyta</taxon>
        <taxon>Prymnesiophyceae</taxon>
        <taxon>Prymnesiales</taxon>
        <taxon>Prymnesiaceae</taxon>
        <taxon>Haptolina</taxon>
    </lineage>
</organism>
<dbReference type="InterPro" id="IPR023476">
    <property type="entry name" value="Pep_tRNA_hydro_II_dom_sf"/>
</dbReference>
<dbReference type="PANTHER" id="PTHR12649">
    <property type="entry name" value="PEPTIDYL-TRNA HYDROLASE 2"/>
    <property type="match status" value="1"/>
</dbReference>
<sequence length="120" mass="13027">MELYKQSSKTGEAKLVKMSAGKAAAQCSHATLGAYRRGVRLCPKAVRDWLRIGQMKITVKCPSVEELLQLEVKCAAAGLNTYLIRDAGHTEIEPGSRTVLAVGPAPASAMDPYTRHLKPY</sequence>
<name>A0A7S3F940_9EUKA</name>
<dbReference type="EMBL" id="HBHX01051176">
    <property type="protein sequence ID" value="CAE0130630.1"/>
    <property type="molecule type" value="Transcribed_RNA"/>
</dbReference>
<dbReference type="GO" id="GO:0005829">
    <property type="term" value="C:cytosol"/>
    <property type="evidence" value="ECO:0007669"/>
    <property type="project" value="TreeGrafter"/>
</dbReference>